<reference evidence="9 10" key="1">
    <citation type="journal article" date="2017" name="Mol. Plant">
        <title>The Genome of Medicinal Plant Macleaya cordata Provides New Insights into Benzylisoquinoline Alkaloids Metabolism.</title>
        <authorList>
            <person name="Liu X."/>
            <person name="Liu Y."/>
            <person name="Huang P."/>
            <person name="Ma Y."/>
            <person name="Qing Z."/>
            <person name="Tang Q."/>
            <person name="Cao H."/>
            <person name="Cheng P."/>
            <person name="Zheng Y."/>
            <person name="Yuan Z."/>
            <person name="Zhou Y."/>
            <person name="Liu J."/>
            <person name="Tang Z."/>
            <person name="Zhuo Y."/>
            <person name="Zhang Y."/>
            <person name="Yu L."/>
            <person name="Huang J."/>
            <person name="Yang P."/>
            <person name="Peng Q."/>
            <person name="Zhang J."/>
            <person name="Jiang W."/>
            <person name="Zhang Z."/>
            <person name="Lin K."/>
            <person name="Ro D.K."/>
            <person name="Chen X."/>
            <person name="Xiong X."/>
            <person name="Shang Y."/>
            <person name="Huang S."/>
            <person name="Zeng J."/>
        </authorList>
    </citation>
    <scope>NUCLEOTIDE SEQUENCE [LARGE SCALE GENOMIC DNA]</scope>
    <source>
        <strain evidence="10">cv. BLH2017</strain>
        <tissue evidence="9">Root</tissue>
    </source>
</reference>
<dbReference type="PANTHER" id="PTHR31204:SF1">
    <property type="entry name" value="SIGMA INTRACELLULAR RECEPTOR 2"/>
    <property type="match status" value="1"/>
</dbReference>
<feature type="transmembrane region" description="Helical" evidence="7">
    <location>
        <begin position="96"/>
        <end position="115"/>
    </location>
</feature>
<dbReference type="STRING" id="56857.A0A200QKQ4"/>
<dbReference type="Proteomes" id="UP000195402">
    <property type="component" value="Unassembled WGS sequence"/>
</dbReference>
<keyword evidence="10" id="KW-1185">Reference proteome</keyword>
<dbReference type="Pfam" id="PF05241">
    <property type="entry name" value="EBP"/>
    <property type="match status" value="1"/>
</dbReference>
<evidence type="ECO:0000256" key="6">
    <source>
        <dbReference type="ARBA" id="ARBA00023136"/>
    </source>
</evidence>
<feature type="domain" description="EXPERA" evidence="8">
    <location>
        <begin position="7"/>
        <end position="139"/>
    </location>
</feature>
<evidence type="ECO:0000256" key="2">
    <source>
        <dbReference type="ARBA" id="ARBA00009096"/>
    </source>
</evidence>
<proteinExistence type="inferred from homology"/>
<accession>A0A200QKQ4</accession>
<dbReference type="FunCoup" id="A0A200QKQ4">
    <property type="interactions" value="789"/>
</dbReference>
<feature type="transmembrane region" description="Helical" evidence="7">
    <location>
        <begin position="7"/>
        <end position="25"/>
    </location>
</feature>
<dbReference type="AlphaFoldDB" id="A0A200QKQ4"/>
<dbReference type="InterPro" id="IPR016964">
    <property type="entry name" value="Sigma2_recept"/>
</dbReference>
<dbReference type="OMA" id="CTATTMI"/>
<keyword evidence="4" id="KW-0256">Endoplasmic reticulum</keyword>
<dbReference type="InterPro" id="IPR051987">
    <property type="entry name" value="Sigma-2_receptor-like"/>
</dbReference>
<keyword evidence="5 7" id="KW-1133">Transmembrane helix</keyword>
<dbReference type="OrthoDB" id="433124at2759"/>
<dbReference type="GO" id="GO:0005789">
    <property type="term" value="C:endoplasmic reticulum membrane"/>
    <property type="evidence" value="ECO:0007669"/>
    <property type="project" value="UniProtKB-SubCell"/>
</dbReference>
<evidence type="ECO:0000313" key="9">
    <source>
        <dbReference type="EMBL" id="OVA11113.1"/>
    </source>
</evidence>
<sequence>MFLQKFVNALLFIYFLFITIVAPLFDGQTILPITLFPKFLVDLKSHYAHENGDYLVAEKPDFFIGLIWVELLVQWPLCIANLYAILTNKSWFKKTCLIYGVSTATGMVAILSELTRSTKGSCKLMNIYAPFMGFALIAILNGLAPQSKSVNVTRPTMARKKRA</sequence>
<keyword evidence="6 7" id="KW-0472">Membrane</keyword>
<protein>
    <submittedName>
        <fullName evidence="9">Transmembrane protein 6/97</fullName>
    </submittedName>
</protein>
<dbReference type="PROSITE" id="PS51751">
    <property type="entry name" value="EXPERA"/>
    <property type="match status" value="1"/>
</dbReference>
<dbReference type="InParanoid" id="A0A200QKQ4"/>
<dbReference type="PANTHER" id="PTHR31204">
    <property type="entry name" value="SIGMA INTRACELLULAR RECEPTOR 2"/>
    <property type="match status" value="1"/>
</dbReference>
<comment type="subcellular location">
    <subcellularLocation>
        <location evidence="1">Endoplasmic reticulum membrane</location>
        <topology evidence="1">Multi-pass membrane protein</topology>
    </subcellularLocation>
</comment>
<organism evidence="9 10">
    <name type="scientific">Macleaya cordata</name>
    <name type="common">Five-seeded plume-poppy</name>
    <name type="synonym">Bocconia cordata</name>
    <dbReference type="NCBI Taxonomy" id="56857"/>
    <lineage>
        <taxon>Eukaryota</taxon>
        <taxon>Viridiplantae</taxon>
        <taxon>Streptophyta</taxon>
        <taxon>Embryophyta</taxon>
        <taxon>Tracheophyta</taxon>
        <taxon>Spermatophyta</taxon>
        <taxon>Magnoliopsida</taxon>
        <taxon>Ranunculales</taxon>
        <taxon>Papaveraceae</taxon>
        <taxon>Papaveroideae</taxon>
        <taxon>Macleaya</taxon>
    </lineage>
</organism>
<keyword evidence="3 7" id="KW-0812">Transmembrane</keyword>
<evidence type="ECO:0000256" key="4">
    <source>
        <dbReference type="ARBA" id="ARBA00022824"/>
    </source>
</evidence>
<dbReference type="PIRSF" id="PIRSF031032">
    <property type="entry name" value="TMP_97_prd"/>
    <property type="match status" value="1"/>
</dbReference>
<evidence type="ECO:0000259" key="8">
    <source>
        <dbReference type="PROSITE" id="PS51751"/>
    </source>
</evidence>
<evidence type="ECO:0000256" key="1">
    <source>
        <dbReference type="ARBA" id="ARBA00004477"/>
    </source>
</evidence>
<evidence type="ECO:0000313" key="10">
    <source>
        <dbReference type="Proteomes" id="UP000195402"/>
    </source>
</evidence>
<evidence type="ECO:0000256" key="7">
    <source>
        <dbReference type="PIRNR" id="PIRNR031032"/>
    </source>
</evidence>
<comment type="caution">
    <text evidence="9">The sequence shown here is derived from an EMBL/GenBank/DDBJ whole genome shotgun (WGS) entry which is preliminary data.</text>
</comment>
<comment type="similarity">
    <text evidence="2">Belongs to the TMEM97/sigma-2 receptor family.</text>
</comment>
<dbReference type="EMBL" id="MVGT01001732">
    <property type="protein sequence ID" value="OVA11113.1"/>
    <property type="molecule type" value="Genomic_DNA"/>
</dbReference>
<feature type="transmembrane region" description="Helical" evidence="7">
    <location>
        <begin position="62"/>
        <end position="84"/>
    </location>
</feature>
<evidence type="ECO:0000256" key="3">
    <source>
        <dbReference type="ARBA" id="ARBA00022692"/>
    </source>
</evidence>
<name>A0A200QKQ4_MACCD</name>
<dbReference type="InterPro" id="IPR033118">
    <property type="entry name" value="EXPERA"/>
</dbReference>
<evidence type="ECO:0000256" key="5">
    <source>
        <dbReference type="ARBA" id="ARBA00022989"/>
    </source>
</evidence>
<gene>
    <name evidence="9" type="ORF">BVC80_1741g102</name>
</gene>
<feature type="transmembrane region" description="Helical" evidence="7">
    <location>
        <begin position="127"/>
        <end position="144"/>
    </location>
</feature>